<keyword evidence="2" id="KW-0813">Transport</keyword>
<dbReference type="PANTHER" id="PTHR33376:SF7">
    <property type="entry name" value="C4-DICARBOXYLATE-BINDING PROTEIN DCTB"/>
    <property type="match status" value="1"/>
</dbReference>
<keyword evidence="3" id="KW-0732">Signal</keyword>
<dbReference type="GO" id="GO:0055085">
    <property type="term" value="P:transmembrane transport"/>
    <property type="evidence" value="ECO:0007669"/>
    <property type="project" value="InterPro"/>
</dbReference>
<dbReference type="AlphaFoldDB" id="A0A233RD29"/>
<evidence type="ECO:0000256" key="3">
    <source>
        <dbReference type="ARBA" id="ARBA00022729"/>
    </source>
</evidence>
<gene>
    <name evidence="4" type="ORF">B6S08_12415</name>
</gene>
<reference evidence="4 5" key="1">
    <citation type="submission" date="2017-08" db="EMBL/GenBank/DDBJ databases">
        <title>A Genome Sequence of Oceanimonas doudoroffii ATCC 27123T.</title>
        <authorList>
            <person name="Brennan M.A."/>
            <person name="Maclea K.S."/>
            <person name="Mcclelland W.D."/>
            <person name="Trachtenberg A.M."/>
        </authorList>
    </citation>
    <scope>NUCLEOTIDE SEQUENCE [LARGE SCALE GENOMIC DNA]</scope>
    <source>
        <strain evidence="4 5">ATCC 27123</strain>
    </source>
</reference>
<dbReference type="Proteomes" id="UP000242757">
    <property type="component" value="Unassembled WGS sequence"/>
</dbReference>
<dbReference type="PROSITE" id="PS51257">
    <property type="entry name" value="PROKAR_LIPOPROTEIN"/>
    <property type="match status" value="1"/>
</dbReference>
<dbReference type="NCBIfam" id="NF037995">
    <property type="entry name" value="TRAP_S1"/>
    <property type="match status" value="1"/>
</dbReference>
<dbReference type="PANTHER" id="PTHR33376">
    <property type="match status" value="1"/>
</dbReference>
<evidence type="ECO:0000313" key="5">
    <source>
        <dbReference type="Proteomes" id="UP000242757"/>
    </source>
</evidence>
<dbReference type="Pfam" id="PF03480">
    <property type="entry name" value="DctP"/>
    <property type="match status" value="1"/>
</dbReference>
<protein>
    <submittedName>
        <fullName evidence="4">C4-dicarboxylate ABC transporter</fullName>
    </submittedName>
</protein>
<name>A0A233RD29_9GAMM</name>
<sequence>MELFKSLSTVVTAASFACLATGAQAETWKYAIEVSQGDIQDMYAQEFKKRIEAKTDGDVEVKIYYGGTLGTSADATELVADGALQFANISLGHLGTFVPEIQLFSIPFILSENNEVNKQLMTDSSTVYQGMEQSFASTGLRLMSIYSEGEDAWAANREVHAPADLNNFKMRILVSPLQVEAFKDLGASPTPLPFGEIYGALQLKMIDGVGQPISSVYQSKFFEVTDYLISARHQLFTSSIITGDDWFQDQPAERQQLIRDTMTEVTHYMMDEVPRLEQEFLERILKEKPEMTYISLNESERNAFRARAEQTRKKFVDMTDGKGQQILTDFLAERAELEQRLN</sequence>
<keyword evidence="5" id="KW-1185">Reference proteome</keyword>
<dbReference type="InterPro" id="IPR018389">
    <property type="entry name" value="DctP_fam"/>
</dbReference>
<dbReference type="EMBL" id="NBIM01000004">
    <property type="protein sequence ID" value="OXY81291.1"/>
    <property type="molecule type" value="Genomic_DNA"/>
</dbReference>
<accession>A0A233RD29</accession>
<evidence type="ECO:0000313" key="4">
    <source>
        <dbReference type="EMBL" id="OXY81291.1"/>
    </source>
</evidence>
<comment type="caution">
    <text evidence="4">The sequence shown here is derived from an EMBL/GenBank/DDBJ whole genome shotgun (WGS) entry which is preliminary data.</text>
</comment>
<dbReference type="InterPro" id="IPR038404">
    <property type="entry name" value="TRAP_DctP_sf"/>
</dbReference>
<evidence type="ECO:0000256" key="2">
    <source>
        <dbReference type="ARBA" id="ARBA00022448"/>
    </source>
</evidence>
<comment type="similarity">
    <text evidence="1">Belongs to the bacterial solute-binding protein 7 family.</text>
</comment>
<dbReference type="Gene3D" id="3.40.190.170">
    <property type="entry name" value="Bacterial extracellular solute-binding protein, family 7"/>
    <property type="match status" value="1"/>
</dbReference>
<evidence type="ECO:0000256" key="1">
    <source>
        <dbReference type="ARBA" id="ARBA00009023"/>
    </source>
</evidence>
<dbReference type="OrthoDB" id="8690069at2"/>
<proteinExistence type="inferred from homology"/>
<dbReference type="RefSeq" id="WP_094201127.1">
    <property type="nucleotide sequence ID" value="NZ_NBIM01000004.1"/>
</dbReference>
<organism evidence="4 5">
    <name type="scientific">Oceanimonas doudoroffii</name>
    <dbReference type="NCBI Taxonomy" id="84158"/>
    <lineage>
        <taxon>Bacteria</taxon>
        <taxon>Pseudomonadati</taxon>
        <taxon>Pseudomonadota</taxon>
        <taxon>Gammaproteobacteria</taxon>
        <taxon>Aeromonadales</taxon>
        <taxon>Aeromonadaceae</taxon>
        <taxon>Oceanimonas</taxon>
    </lineage>
</organism>